<feature type="domain" description="MacB-like periplasmic core" evidence="8">
    <location>
        <begin position="34"/>
        <end position="265"/>
    </location>
</feature>
<dbReference type="Pfam" id="PF02687">
    <property type="entry name" value="FtsX"/>
    <property type="match status" value="1"/>
</dbReference>
<feature type="transmembrane region" description="Helical" evidence="6">
    <location>
        <begin position="341"/>
        <end position="360"/>
    </location>
</feature>
<dbReference type="InterPro" id="IPR003838">
    <property type="entry name" value="ABC3_permease_C"/>
</dbReference>
<evidence type="ECO:0000259" key="8">
    <source>
        <dbReference type="Pfam" id="PF12704"/>
    </source>
</evidence>
<keyword evidence="2" id="KW-1003">Cell membrane</keyword>
<evidence type="ECO:0000256" key="1">
    <source>
        <dbReference type="ARBA" id="ARBA00004651"/>
    </source>
</evidence>
<name>A0A7M2RLA8_9FIRM</name>
<dbReference type="GO" id="GO:0022857">
    <property type="term" value="F:transmembrane transporter activity"/>
    <property type="evidence" value="ECO:0007669"/>
    <property type="project" value="TreeGrafter"/>
</dbReference>
<keyword evidence="4 6" id="KW-1133">Transmembrane helix</keyword>
<dbReference type="InterPro" id="IPR050250">
    <property type="entry name" value="Macrolide_Exporter_MacB"/>
</dbReference>
<proteinExistence type="predicted"/>
<reference evidence="9 10" key="1">
    <citation type="submission" date="2020-10" db="EMBL/GenBank/DDBJ databases">
        <title>Blautia liquoris sp.nov., isolated from the mud in a fermentation cellar used for the production of Chinese strong-flavoured liquor.</title>
        <authorList>
            <person name="Lu L."/>
        </authorList>
    </citation>
    <scope>NUCLEOTIDE SEQUENCE [LARGE SCALE GENOMIC DNA]</scope>
    <source>
        <strain evidence="9 10">LZLJ-3</strain>
    </source>
</reference>
<dbReference type="Pfam" id="PF12704">
    <property type="entry name" value="MacB_PCD"/>
    <property type="match status" value="1"/>
</dbReference>
<dbReference type="RefSeq" id="WP_193736440.1">
    <property type="nucleotide sequence ID" value="NZ_CP063304.1"/>
</dbReference>
<evidence type="ECO:0000256" key="2">
    <source>
        <dbReference type="ARBA" id="ARBA00022475"/>
    </source>
</evidence>
<dbReference type="PANTHER" id="PTHR30572:SF9">
    <property type="entry name" value="ABC TRANSPORTER PERMEASE PROTEIN"/>
    <property type="match status" value="1"/>
</dbReference>
<dbReference type="InterPro" id="IPR025857">
    <property type="entry name" value="MacB_PCD"/>
</dbReference>
<keyword evidence="10" id="KW-1185">Reference proteome</keyword>
<dbReference type="GO" id="GO:0005886">
    <property type="term" value="C:plasma membrane"/>
    <property type="evidence" value="ECO:0007669"/>
    <property type="project" value="UniProtKB-SubCell"/>
</dbReference>
<evidence type="ECO:0000256" key="5">
    <source>
        <dbReference type="ARBA" id="ARBA00023136"/>
    </source>
</evidence>
<evidence type="ECO:0000259" key="7">
    <source>
        <dbReference type="Pfam" id="PF02687"/>
    </source>
</evidence>
<feature type="transmembrane region" description="Helical" evidence="6">
    <location>
        <begin position="414"/>
        <end position="436"/>
    </location>
</feature>
<evidence type="ECO:0000256" key="4">
    <source>
        <dbReference type="ARBA" id="ARBA00022989"/>
    </source>
</evidence>
<protein>
    <submittedName>
        <fullName evidence="9">ABC transporter permease</fullName>
    </submittedName>
</protein>
<sequence length="448" mass="48833">MSFIKRAFLHTTRKIGKSLLIFFVLLIISTLVLTCLSVCSATNTAVLNVRESLGGSYTLNAKGTDGQLTNSILDQIAQIDGVERIDNARSESYAEYKTSDGVSLEVKKDAAFDDMTKGFEHAGKLQSNLYSEKDGLFVSEGFELLEGRNITKGDENVALIHEDFAKRNGLDIGDTFVLDLNGDMVEIPDYVSTPVEVEIIGIFTHTTEQETALNVSYTLYENTVFTDPVSFAQLFDARRDTYYSNAEIVVNDPARLDAIVAEMETIDGVDWDSCNVTYHDKDYQNAKEPLESLGNLVSISIVIIIIVSVALLALILALWVRNRLHETGVFMSMGLGKFNILLQHITEIILVAVLAFALSFPVSSVIAQKVGDTLLEQTTASVTETVSNENADEAGSAASGLSNLEVEVAPLHLLIVYGMGTLVIILSVAIAALPIMKMKPKEILSSLS</sequence>
<dbReference type="PANTHER" id="PTHR30572">
    <property type="entry name" value="MEMBRANE COMPONENT OF TRANSPORTER-RELATED"/>
    <property type="match status" value="1"/>
</dbReference>
<feature type="domain" description="ABC3 transporter permease C-terminal" evidence="7">
    <location>
        <begin position="299"/>
        <end position="440"/>
    </location>
</feature>
<gene>
    <name evidence="9" type="ORF">INP51_04005</name>
</gene>
<evidence type="ECO:0000256" key="3">
    <source>
        <dbReference type="ARBA" id="ARBA00022692"/>
    </source>
</evidence>
<keyword evidence="5 6" id="KW-0472">Membrane</keyword>
<organism evidence="9 10">
    <name type="scientific">Blautia liquoris</name>
    <dbReference type="NCBI Taxonomy" id="2779518"/>
    <lineage>
        <taxon>Bacteria</taxon>
        <taxon>Bacillati</taxon>
        <taxon>Bacillota</taxon>
        <taxon>Clostridia</taxon>
        <taxon>Lachnospirales</taxon>
        <taxon>Lachnospiraceae</taxon>
        <taxon>Blautia</taxon>
    </lineage>
</organism>
<evidence type="ECO:0000313" key="10">
    <source>
        <dbReference type="Proteomes" id="UP000593601"/>
    </source>
</evidence>
<dbReference type="EMBL" id="CP063304">
    <property type="protein sequence ID" value="QOV20120.1"/>
    <property type="molecule type" value="Genomic_DNA"/>
</dbReference>
<evidence type="ECO:0000256" key="6">
    <source>
        <dbReference type="SAM" id="Phobius"/>
    </source>
</evidence>
<feature type="transmembrane region" description="Helical" evidence="6">
    <location>
        <begin position="296"/>
        <end position="320"/>
    </location>
</feature>
<evidence type="ECO:0000313" key="9">
    <source>
        <dbReference type="EMBL" id="QOV20120.1"/>
    </source>
</evidence>
<comment type="subcellular location">
    <subcellularLocation>
        <location evidence="1">Cell membrane</location>
        <topology evidence="1">Multi-pass membrane protein</topology>
    </subcellularLocation>
</comment>
<accession>A0A7M2RLA8</accession>
<dbReference type="KEGG" id="bliq:INP51_04005"/>
<dbReference type="AlphaFoldDB" id="A0A7M2RLA8"/>
<dbReference type="Proteomes" id="UP000593601">
    <property type="component" value="Chromosome"/>
</dbReference>
<keyword evidence="3 6" id="KW-0812">Transmembrane</keyword>